<dbReference type="Pfam" id="PF00496">
    <property type="entry name" value="SBP_bac_5"/>
    <property type="match status" value="1"/>
</dbReference>
<evidence type="ECO:0000313" key="5">
    <source>
        <dbReference type="EMBL" id="SVB01625.1"/>
    </source>
</evidence>
<dbReference type="InterPro" id="IPR000914">
    <property type="entry name" value="SBP_5_dom"/>
</dbReference>
<dbReference type="GO" id="GO:1904680">
    <property type="term" value="F:peptide transmembrane transporter activity"/>
    <property type="evidence" value="ECO:0007669"/>
    <property type="project" value="TreeGrafter"/>
</dbReference>
<gene>
    <name evidence="5" type="ORF">METZ01_LOCUS154479</name>
</gene>
<evidence type="ECO:0000256" key="1">
    <source>
        <dbReference type="ARBA" id="ARBA00005695"/>
    </source>
</evidence>
<dbReference type="PANTHER" id="PTHR30290:SF9">
    <property type="entry name" value="OLIGOPEPTIDE-BINDING PROTEIN APPA"/>
    <property type="match status" value="1"/>
</dbReference>
<feature type="domain" description="Solute-binding protein family 5" evidence="4">
    <location>
        <begin position="125"/>
        <end position="438"/>
    </location>
</feature>
<evidence type="ECO:0000259" key="4">
    <source>
        <dbReference type="Pfam" id="PF00496"/>
    </source>
</evidence>
<dbReference type="AlphaFoldDB" id="A0A382AJ69"/>
<comment type="similarity">
    <text evidence="1">Belongs to the bacterial solute-binding protein 5 family.</text>
</comment>
<organism evidence="5">
    <name type="scientific">marine metagenome</name>
    <dbReference type="NCBI Taxonomy" id="408172"/>
    <lineage>
        <taxon>unclassified sequences</taxon>
        <taxon>metagenomes</taxon>
        <taxon>ecological metagenomes</taxon>
    </lineage>
</organism>
<protein>
    <recommendedName>
        <fullName evidence="4">Solute-binding protein family 5 domain-containing protein</fullName>
    </recommendedName>
</protein>
<dbReference type="Gene3D" id="3.90.76.10">
    <property type="entry name" value="Dipeptide-binding Protein, Domain 1"/>
    <property type="match status" value="1"/>
</dbReference>
<dbReference type="Gene3D" id="3.40.190.10">
    <property type="entry name" value="Periplasmic binding protein-like II"/>
    <property type="match status" value="1"/>
</dbReference>
<reference evidence="5" key="1">
    <citation type="submission" date="2018-05" db="EMBL/GenBank/DDBJ databases">
        <authorList>
            <person name="Lanie J.A."/>
            <person name="Ng W.-L."/>
            <person name="Kazmierczak K.M."/>
            <person name="Andrzejewski T.M."/>
            <person name="Davidsen T.M."/>
            <person name="Wayne K.J."/>
            <person name="Tettelin H."/>
            <person name="Glass J.I."/>
            <person name="Rusch D."/>
            <person name="Podicherti R."/>
            <person name="Tsui H.-C.T."/>
            <person name="Winkler M.E."/>
        </authorList>
    </citation>
    <scope>NUCLEOTIDE SEQUENCE</scope>
</reference>
<sequence length="575" mass="67762">MKTTNLNYLYIFFIVIIFNPKQLSGQDLARDSLLIYHEVIVRIGEHGSFDPYYAFTKDLEKKNHPIYKRFFALYHETLIEKARNQQIPNFVHNRENVFVKMSDLVDPIRSKIVFILPDDFEEPWQFHNGNMITADDLITSIKYAICKGLLSDKIFKNDLIEKEGDYKFSISFNLEFNLEIILRYLEKVYVVPHDYFAAYVVDENCSENYSIQERPYDIAAGPYKCKNCESSEKILLIRNDRYPKRPFSSGIAIKKASMKSDHYGLLVTDGESNIAMDLPAGTITAASDNINANRIEGWKVKALFFDYTNPIFQIKEFRKIISKIIDVEKYIRQKLDNQANLVTGPYTTLHIGNNPDVKEYLTSEESARFRKNKTNYIESIKDEIEKIDQFNYKGKGRKELYYNNQKVKIIFSYNRQRMTKKEKDALDPIIQNLKGIGILIPKPAEQNDQTIKHIKSNPKKWDILYDEIEIQLKDSASEYFMTFNSENLNYHKYSNSRLDELFAREKTTLDPGTLNNIKREIHKILHDDYAAIFLWTMYNYYAFDKDYISSRNNHLINSVNFFTTPERWKMVRDEY</sequence>
<keyword evidence="3" id="KW-0732">Signal</keyword>
<accession>A0A382AJ69</accession>
<evidence type="ECO:0000256" key="3">
    <source>
        <dbReference type="ARBA" id="ARBA00022729"/>
    </source>
</evidence>
<dbReference type="Gene3D" id="3.10.105.10">
    <property type="entry name" value="Dipeptide-binding Protein, Domain 3"/>
    <property type="match status" value="1"/>
</dbReference>
<keyword evidence="2" id="KW-0813">Transport</keyword>
<proteinExistence type="inferred from homology"/>
<dbReference type="InterPro" id="IPR039424">
    <property type="entry name" value="SBP_5"/>
</dbReference>
<dbReference type="SUPFAM" id="SSF53850">
    <property type="entry name" value="Periplasmic binding protein-like II"/>
    <property type="match status" value="1"/>
</dbReference>
<name>A0A382AJ69_9ZZZZ</name>
<dbReference type="GO" id="GO:0015833">
    <property type="term" value="P:peptide transport"/>
    <property type="evidence" value="ECO:0007669"/>
    <property type="project" value="TreeGrafter"/>
</dbReference>
<dbReference type="EMBL" id="UINC01025655">
    <property type="protein sequence ID" value="SVB01625.1"/>
    <property type="molecule type" value="Genomic_DNA"/>
</dbReference>
<evidence type="ECO:0000256" key="2">
    <source>
        <dbReference type="ARBA" id="ARBA00022448"/>
    </source>
</evidence>
<dbReference type="PANTHER" id="PTHR30290">
    <property type="entry name" value="PERIPLASMIC BINDING COMPONENT OF ABC TRANSPORTER"/>
    <property type="match status" value="1"/>
</dbReference>